<evidence type="ECO:0000313" key="2">
    <source>
        <dbReference type="EMBL" id="KAL0359032.1"/>
    </source>
</evidence>
<evidence type="ECO:0000259" key="1">
    <source>
        <dbReference type="Pfam" id="PF08244"/>
    </source>
</evidence>
<proteinExistence type="predicted"/>
<gene>
    <name evidence="2" type="ORF">Sangu_0752600</name>
</gene>
<dbReference type="EMBL" id="JACGWK010000004">
    <property type="protein sequence ID" value="KAL0359032.1"/>
    <property type="molecule type" value="Genomic_DNA"/>
</dbReference>
<sequence>MKIYWKLNTIYFYIAKSITGRSRLIFVLNELRSSVAPDVDKIVYGSKVRVLDGENLTIRSLVDHSIVESFAQGGRRVITSRIYPTKAIDGAARVFLVQQRHESQRRCIRQDLEDDLRKYSPVPLGRWRYMFLEVMRLSKIPCVSSF</sequence>
<comment type="caution">
    <text evidence="2">The sequence shown here is derived from an EMBL/GenBank/DDBJ whole genome shotgun (WGS) entry which is preliminary data.</text>
</comment>
<dbReference type="AlphaFoldDB" id="A0AAW2PT32"/>
<reference evidence="2" key="2">
    <citation type="journal article" date="2024" name="Plant">
        <title>Genomic evolution and insights into agronomic trait innovations of Sesamum species.</title>
        <authorList>
            <person name="Miao H."/>
            <person name="Wang L."/>
            <person name="Qu L."/>
            <person name="Liu H."/>
            <person name="Sun Y."/>
            <person name="Le M."/>
            <person name="Wang Q."/>
            <person name="Wei S."/>
            <person name="Zheng Y."/>
            <person name="Lin W."/>
            <person name="Duan Y."/>
            <person name="Cao H."/>
            <person name="Xiong S."/>
            <person name="Wang X."/>
            <person name="Wei L."/>
            <person name="Li C."/>
            <person name="Ma Q."/>
            <person name="Ju M."/>
            <person name="Zhao R."/>
            <person name="Li G."/>
            <person name="Mu C."/>
            <person name="Tian Q."/>
            <person name="Mei H."/>
            <person name="Zhang T."/>
            <person name="Gao T."/>
            <person name="Zhang H."/>
        </authorList>
    </citation>
    <scope>NUCLEOTIDE SEQUENCE</scope>
    <source>
        <strain evidence="2">G01</strain>
    </source>
</reference>
<dbReference type="Pfam" id="PF08244">
    <property type="entry name" value="Glyco_hydro_32C"/>
    <property type="match status" value="1"/>
</dbReference>
<dbReference type="SUPFAM" id="SSF49899">
    <property type="entry name" value="Concanavalin A-like lectins/glucanases"/>
    <property type="match status" value="1"/>
</dbReference>
<dbReference type="InterPro" id="IPR050551">
    <property type="entry name" value="Fructan_Metab_Enzymes"/>
</dbReference>
<dbReference type="InterPro" id="IPR013320">
    <property type="entry name" value="ConA-like_dom_sf"/>
</dbReference>
<reference evidence="2" key="1">
    <citation type="submission" date="2020-06" db="EMBL/GenBank/DDBJ databases">
        <authorList>
            <person name="Li T."/>
            <person name="Hu X."/>
            <person name="Zhang T."/>
            <person name="Song X."/>
            <person name="Zhang H."/>
            <person name="Dai N."/>
            <person name="Sheng W."/>
            <person name="Hou X."/>
            <person name="Wei L."/>
        </authorList>
    </citation>
    <scope>NUCLEOTIDE SEQUENCE</scope>
    <source>
        <strain evidence="2">G01</strain>
        <tissue evidence="2">Leaf</tissue>
    </source>
</reference>
<protein>
    <submittedName>
        <fullName evidence="2">Beta-fructofuranosidase, soluble isoenzyme I</fullName>
    </submittedName>
</protein>
<accession>A0AAW2PT32</accession>
<organism evidence="2">
    <name type="scientific">Sesamum angustifolium</name>
    <dbReference type="NCBI Taxonomy" id="2727405"/>
    <lineage>
        <taxon>Eukaryota</taxon>
        <taxon>Viridiplantae</taxon>
        <taxon>Streptophyta</taxon>
        <taxon>Embryophyta</taxon>
        <taxon>Tracheophyta</taxon>
        <taxon>Spermatophyta</taxon>
        <taxon>Magnoliopsida</taxon>
        <taxon>eudicotyledons</taxon>
        <taxon>Gunneridae</taxon>
        <taxon>Pentapetalae</taxon>
        <taxon>asterids</taxon>
        <taxon>lamiids</taxon>
        <taxon>Lamiales</taxon>
        <taxon>Pedaliaceae</taxon>
        <taxon>Sesamum</taxon>
    </lineage>
</organism>
<feature type="domain" description="Glycosyl hydrolase family 32 C-terminal" evidence="1">
    <location>
        <begin position="47"/>
        <end position="91"/>
    </location>
</feature>
<name>A0AAW2PT32_9LAMI</name>
<dbReference type="PANTHER" id="PTHR31953">
    <property type="entry name" value="BETA-FRUCTOFURANOSIDASE, INSOLUBLE ISOENZYME CWINV1-RELATED"/>
    <property type="match status" value="1"/>
</dbReference>
<dbReference type="InterPro" id="IPR013189">
    <property type="entry name" value="Glyco_hydro_32_C"/>
</dbReference>
<dbReference type="Gene3D" id="2.60.120.560">
    <property type="entry name" value="Exo-inulinase, domain 1"/>
    <property type="match status" value="1"/>
</dbReference>